<sequence length="168" mass="19201">MPVPGAPYSRDELESAFQHYQDEVDRIAGSGDWARFADLFTEDATYVEHAYGTFSGREEIRAWIVRTMTAFPGCEMPRFPITWHLVDEERGRIVCDVYNQMHDPGDGQPHGASNITILTYAGDGLWSCEEDVYNPATFLRATTRWCRAAREHDRMTPAAEQWLEMFGS</sequence>
<proteinExistence type="predicted"/>
<accession>A0A6L6XSK5</accession>
<name>A0A6L6XSK5_9ACTN</name>
<evidence type="ECO:0000313" key="2">
    <source>
        <dbReference type="EMBL" id="MVQ50354.1"/>
    </source>
</evidence>
<dbReference type="Proteomes" id="UP000473525">
    <property type="component" value="Unassembled WGS sequence"/>
</dbReference>
<dbReference type="RefSeq" id="WP_157343379.1">
    <property type="nucleotide sequence ID" value="NZ_WSEK01000004.1"/>
</dbReference>
<dbReference type="AlphaFoldDB" id="A0A6L6XSK5"/>
<dbReference type="InterPro" id="IPR032710">
    <property type="entry name" value="NTF2-like_dom_sf"/>
</dbReference>
<comment type="caution">
    <text evidence="2">The sequence shown here is derived from an EMBL/GenBank/DDBJ whole genome shotgun (WGS) entry which is preliminary data.</text>
</comment>
<dbReference type="EMBL" id="WSEK01000004">
    <property type="protein sequence ID" value="MVQ50354.1"/>
    <property type="molecule type" value="Genomic_DNA"/>
</dbReference>
<evidence type="ECO:0000313" key="3">
    <source>
        <dbReference type="Proteomes" id="UP000473525"/>
    </source>
</evidence>
<feature type="domain" description="SnoaL-like" evidence="1">
    <location>
        <begin position="26"/>
        <end position="110"/>
    </location>
</feature>
<organism evidence="2 3">
    <name type="scientific">Nocardioides agri</name>
    <dbReference type="NCBI Taxonomy" id="2682843"/>
    <lineage>
        <taxon>Bacteria</taxon>
        <taxon>Bacillati</taxon>
        <taxon>Actinomycetota</taxon>
        <taxon>Actinomycetes</taxon>
        <taxon>Propionibacteriales</taxon>
        <taxon>Nocardioidaceae</taxon>
        <taxon>Nocardioides</taxon>
    </lineage>
</organism>
<protein>
    <submittedName>
        <fullName evidence="2">Nuclear transport factor 2 family protein</fullName>
    </submittedName>
</protein>
<evidence type="ECO:0000259" key="1">
    <source>
        <dbReference type="Pfam" id="PF13577"/>
    </source>
</evidence>
<keyword evidence="3" id="KW-1185">Reference proteome</keyword>
<dbReference type="SUPFAM" id="SSF54427">
    <property type="entry name" value="NTF2-like"/>
    <property type="match status" value="1"/>
</dbReference>
<dbReference type="InterPro" id="IPR037401">
    <property type="entry name" value="SnoaL-like"/>
</dbReference>
<gene>
    <name evidence="2" type="ORF">GON03_14305</name>
</gene>
<dbReference type="Pfam" id="PF13577">
    <property type="entry name" value="SnoaL_4"/>
    <property type="match status" value="1"/>
</dbReference>
<dbReference type="Gene3D" id="3.10.450.50">
    <property type="match status" value="1"/>
</dbReference>
<reference evidence="2 3" key="1">
    <citation type="submission" date="2019-12" db="EMBL/GenBank/DDBJ databases">
        <authorList>
            <person name="Huq M.A."/>
        </authorList>
    </citation>
    <scope>NUCLEOTIDE SEQUENCE [LARGE SCALE GENOMIC DNA]</scope>
    <source>
        <strain evidence="2 3">MAH-18</strain>
    </source>
</reference>